<evidence type="ECO:0000313" key="10">
    <source>
        <dbReference type="EMBL" id="CCD13442.1"/>
    </source>
</evidence>
<name>F9W8B0_TRYCI</name>
<evidence type="ECO:0000256" key="5">
    <source>
        <dbReference type="ARBA" id="ARBA00022729"/>
    </source>
</evidence>
<evidence type="ECO:0000256" key="8">
    <source>
        <dbReference type="ARBA" id="ARBA00023288"/>
    </source>
</evidence>
<comment type="caution">
    <text evidence="10">The sequence shown here is derived from an EMBL/GenBank/DDBJ whole genome shotgun (WGS) entry which is preliminary data.</text>
</comment>
<keyword evidence="11" id="KW-1185">Reference proteome</keyword>
<evidence type="ECO:0000259" key="9">
    <source>
        <dbReference type="Pfam" id="PF13206"/>
    </source>
</evidence>
<evidence type="ECO:0000313" key="11">
    <source>
        <dbReference type="Proteomes" id="UP000000702"/>
    </source>
</evidence>
<dbReference type="EMBL" id="CAEQ01001156">
    <property type="protein sequence ID" value="CCD13442.1"/>
    <property type="molecule type" value="Genomic_DNA"/>
</dbReference>
<dbReference type="VEuPathDB" id="TriTrypDB:TcIL3000_0_41910"/>
<keyword evidence="6" id="KW-0472">Membrane</keyword>
<proteinExistence type="predicted"/>
<dbReference type="GO" id="GO:0005886">
    <property type="term" value="C:plasma membrane"/>
    <property type="evidence" value="ECO:0007669"/>
    <property type="project" value="UniProtKB-SubCell"/>
</dbReference>
<dbReference type="AlphaFoldDB" id="F9W8B0"/>
<keyword evidence="4" id="KW-0336">GPI-anchor</keyword>
<dbReference type="Pfam" id="PF13206">
    <property type="entry name" value="VSG_B"/>
    <property type="match status" value="1"/>
</dbReference>
<protein>
    <submittedName>
        <fullName evidence="10">WGS project CAEQ00000000 data, annotated contig 1722</fullName>
    </submittedName>
</protein>
<gene>
    <name evidence="10" type="ORF">TCIL3000_0_41910</name>
</gene>
<evidence type="ECO:0000256" key="4">
    <source>
        <dbReference type="ARBA" id="ARBA00022622"/>
    </source>
</evidence>
<dbReference type="GO" id="GO:0098552">
    <property type="term" value="C:side of membrane"/>
    <property type="evidence" value="ECO:0007669"/>
    <property type="project" value="UniProtKB-KW"/>
</dbReference>
<dbReference type="InterPro" id="IPR025932">
    <property type="entry name" value="Trypano_VSG_B_N_dom"/>
</dbReference>
<keyword evidence="5" id="KW-0732">Signal</keyword>
<keyword evidence="3" id="KW-1003">Cell membrane</keyword>
<dbReference type="Proteomes" id="UP000000702">
    <property type="component" value="Unassembled WGS sequence"/>
</dbReference>
<evidence type="ECO:0000256" key="1">
    <source>
        <dbReference type="ARBA" id="ARBA00002523"/>
    </source>
</evidence>
<keyword evidence="8" id="KW-0449">Lipoprotein</keyword>
<evidence type="ECO:0000256" key="7">
    <source>
        <dbReference type="ARBA" id="ARBA00023180"/>
    </source>
</evidence>
<evidence type="ECO:0000256" key="2">
    <source>
        <dbReference type="ARBA" id="ARBA00004609"/>
    </source>
</evidence>
<keyword evidence="7" id="KW-0325">Glycoprotein</keyword>
<comment type="function">
    <text evidence="1">VSG forms a coat on the surface of the parasite. The trypanosome evades the immune response of the host by expressing a series of antigenically distinct VSGs from an estimated 1000 VSG genes.</text>
</comment>
<sequence length="211" mass="23308">MKPDDNVEHFSFLCRIYNVVKNPPINYVDLHEPVQIVDEINALNTSLVIEKRYNETEEIVNGGEVKINSTATKESVVAQLSLNQITQKAHTILDELKKMKVTDNIEKAKAEFNKVIFGENGNESDLCHATVKGVGDRAVACGPPGLNTKGNSAGKNLVADFFYLCSMRTGSSEDAKQACGFYVGRIDKHYGWTEQDPWGSSTMWASIKGCC</sequence>
<organism evidence="10 11">
    <name type="scientific">Trypanosoma congolense (strain IL3000)</name>
    <dbReference type="NCBI Taxonomy" id="1068625"/>
    <lineage>
        <taxon>Eukaryota</taxon>
        <taxon>Discoba</taxon>
        <taxon>Euglenozoa</taxon>
        <taxon>Kinetoplastea</taxon>
        <taxon>Metakinetoplastina</taxon>
        <taxon>Trypanosomatida</taxon>
        <taxon>Trypanosomatidae</taxon>
        <taxon>Trypanosoma</taxon>
        <taxon>Nannomonas</taxon>
    </lineage>
</organism>
<evidence type="ECO:0000256" key="3">
    <source>
        <dbReference type="ARBA" id="ARBA00022475"/>
    </source>
</evidence>
<accession>F9W8B0</accession>
<reference evidence="11" key="1">
    <citation type="submission" date="2011-07" db="EMBL/GenBank/DDBJ databases">
        <title>Divergent evolution of antigenic variation in African trypanosomes.</title>
        <authorList>
            <person name="Jackson A.P."/>
            <person name="Berry A."/>
            <person name="Allison H.C."/>
            <person name="Burton P."/>
            <person name="Anderson J."/>
            <person name="Aslett M."/>
            <person name="Brown R."/>
            <person name="Corton N."/>
            <person name="Harris D."/>
            <person name="Hauser H."/>
            <person name="Gamble J."/>
            <person name="Gilderthorp R."/>
            <person name="McQuillan J."/>
            <person name="Quail M.A."/>
            <person name="Sanders M."/>
            <person name="Van Tonder A."/>
            <person name="Ginger M.L."/>
            <person name="Donelson J.E."/>
            <person name="Field M.C."/>
            <person name="Barry J.D."/>
            <person name="Berriman M."/>
            <person name="Hertz-Fowler C."/>
        </authorList>
    </citation>
    <scope>NUCLEOTIDE SEQUENCE [LARGE SCALE GENOMIC DNA]</scope>
    <source>
        <strain evidence="11">IL3000</strain>
    </source>
</reference>
<evidence type="ECO:0000256" key="6">
    <source>
        <dbReference type="ARBA" id="ARBA00023136"/>
    </source>
</evidence>
<comment type="subcellular location">
    <subcellularLocation>
        <location evidence="2">Cell membrane</location>
        <topology evidence="2">Lipid-anchor</topology>
        <topology evidence="2">GPI-anchor</topology>
    </subcellularLocation>
</comment>
<feature type="domain" description="Trypanosome variant surface glycoprotein B-type N-terminal" evidence="9">
    <location>
        <begin position="70"/>
        <end position="211"/>
    </location>
</feature>
<reference evidence="10 11" key="2">
    <citation type="journal article" date="2012" name="Proc. Natl. Acad. Sci. U.S.A.">
        <title>Antigenic diversity is generated by distinct evolutionary mechanisms in African trypanosome species.</title>
        <authorList>
            <person name="Jackson A.P."/>
            <person name="Berry A."/>
            <person name="Aslett M."/>
            <person name="Allison H.C."/>
            <person name="Burton P."/>
            <person name="Vavrova-Anderson J."/>
            <person name="Brown R."/>
            <person name="Browne H."/>
            <person name="Corton N."/>
            <person name="Hauser H."/>
            <person name="Gamble J."/>
            <person name="Gilderthorp R."/>
            <person name="Marcello L."/>
            <person name="McQuillan J."/>
            <person name="Otto T.D."/>
            <person name="Quail M.A."/>
            <person name="Sanders M.J."/>
            <person name="van Tonder A."/>
            <person name="Ginger M.L."/>
            <person name="Field M.C."/>
            <person name="Barry J.D."/>
            <person name="Hertz-Fowler C."/>
            <person name="Berriman M."/>
        </authorList>
    </citation>
    <scope>NUCLEOTIDE SEQUENCE [LARGE SCALE GENOMIC DNA]</scope>
    <source>
        <strain evidence="10 11">IL3000</strain>
    </source>
</reference>